<dbReference type="InterPro" id="IPR005586">
    <property type="entry name" value="ABC_trans_aux"/>
</dbReference>
<keyword evidence="3" id="KW-1185">Reference proteome</keyword>
<evidence type="ECO:0000313" key="2">
    <source>
        <dbReference type="EMBL" id="MDI2090994.1"/>
    </source>
</evidence>
<accession>A0ABT6Q1K3</accession>
<dbReference type="Pfam" id="PF03886">
    <property type="entry name" value="ABC_trans_aux"/>
    <property type="match status" value="1"/>
</dbReference>
<dbReference type="InterPro" id="IPR006311">
    <property type="entry name" value="TAT_signal"/>
</dbReference>
<comment type="caution">
    <text evidence="2">The sequence shown here is derived from an EMBL/GenBank/DDBJ whole genome shotgun (WGS) entry which is preliminary data.</text>
</comment>
<dbReference type="PROSITE" id="PS51318">
    <property type="entry name" value="TAT"/>
    <property type="match status" value="1"/>
</dbReference>
<organism evidence="2 3">
    <name type="scientific">Commensalibacter oyaizuii</name>
    <dbReference type="NCBI Taxonomy" id="3043873"/>
    <lineage>
        <taxon>Bacteria</taxon>
        <taxon>Pseudomonadati</taxon>
        <taxon>Pseudomonadota</taxon>
        <taxon>Alphaproteobacteria</taxon>
        <taxon>Acetobacterales</taxon>
        <taxon>Acetobacteraceae</taxon>
    </lineage>
</organism>
<dbReference type="EMBL" id="JASBAO010000001">
    <property type="protein sequence ID" value="MDI2090994.1"/>
    <property type="molecule type" value="Genomic_DNA"/>
</dbReference>
<dbReference type="RefSeq" id="WP_281448106.1">
    <property type="nucleotide sequence ID" value="NZ_JASBAO010000001.1"/>
</dbReference>
<sequence>MTKLYLSKQPSRRQLLQLAMGVAGMGVMGTVLTACSNAGPTYYTLTSIPGKVYLQSPTVIEVRSPSLAGFLDKDRIVSEISNNQLTISAAAAWGENLATMMGRVIMLDLAQRLPNSRVFLQNQATQTTPQAYVEIDVSRFNQDVAGKAVVTADLVIRAREDRSARFSRLLTLEKEPANSSIQALVVALSQILGEIADIAAANLTNLPILSSALSK</sequence>
<dbReference type="PROSITE" id="PS51257">
    <property type="entry name" value="PROKAR_LIPOPROTEIN"/>
    <property type="match status" value="1"/>
</dbReference>
<dbReference type="Gene3D" id="3.40.50.10610">
    <property type="entry name" value="ABC-type transport auxiliary lipoprotein component"/>
    <property type="match status" value="1"/>
</dbReference>
<evidence type="ECO:0000259" key="1">
    <source>
        <dbReference type="Pfam" id="PF03886"/>
    </source>
</evidence>
<feature type="domain" description="ABC-type transport auxiliary lipoprotein component" evidence="1">
    <location>
        <begin position="43"/>
        <end position="197"/>
    </location>
</feature>
<proteinExistence type="predicted"/>
<protein>
    <submittedName>
        <fullName evidence="2">PqiC family protein</fullName>
    </submittedName>
</protein>
<evidence type="ECO:0000313" key="3">
    <source>
        <dbReference type="Proteomes" id="UP001431634"/>
    </source>
</evidence>
<name>A0ABT6Q1K3_9PROT</name>
<reference evidence="2" key="1">
    <citation type="submission" date="2023-05" db="EMBL/GenBank/DDBJ databases">
        <title>Whole genome sequence of Commensalibacter sp.</title>
        <authorList>
            <person name="Charoenyingcharoen P."/>
            <person name="Yukphan P."/>
        </authorList>
    </citation>
    <scope>NUCLEOTIDE SEQUENCE</scope>
    <source>
        <strain evidence="2">TBRC 16381</strain>
    </source>
</reference>
<gene>
    <name evidence="2" type="ORF">QJV27_06355</name>
</gene>
<dbReference type="Proteomes" id="UP001431634">
    <property type="component" value="Unassembled WGS sequence"/>
</dbReference>
<dbReference type="SUPFAM" id="SSF159594">
    <property type="entry name" value="XCC0632-like"/>
    <property type="match status" value="1"/>
</dbReference>